<organism evidence="1 2">
    <name type="scientific">Waterburya agarophytonicola KI4</name>
    <dbReference type="NCBI Taxonomy" id="2874699"/>
    <lineage>
        <taxon>Bacteria</taxon>
        <taxon>Bacillati</taxon>
        <taxon>Cyanobacteriota</taxon>
        <taxon>Cyanophyceae</taxon>
        <taxon>Pleurocapsales</taxon>
        <taxon>Hyellaceae</taxon>
        <taxon>Waterburya</taxon>
        <taxon>Waterburya agarophytonicola</taxon>
    </lineage>
</organism>
<dbReference type="RefSeq" id="WP_229642755.1">
    <property type="nucleotide sequence ID" value="NZ_JADWDC010000100.1"/>
</dbReference>
<keyword evidence="2" id="KW-1185">Reference proteome</keyword>
<protein>
    <submittedName>
        <fullName evidence="1">Uncharacterized protein</fullName>
    </submittedName>
</protein>
<evidence type="ECO:0000313" key="1">
    <source>
        <dbReference type="EMBL" id="MCC0179657.1"/>
    </source>
</evidence>
<comment type="caution">
    <text evidence="1">The sequence shown here is derived from an EMBL/GenBank/DDBJ whole genome shotgun (WGS) entry which is preliminary data.</text>
</comment>
<name>A0A964BY60_9CYAN</name>
<dbReference type="AlphaFoldDB" id="A0A964BY60"/>
<reference evidence="1" key="1">
    <citation type="journal article" date="2021" name="Antonie Van Leeuwenhoek">
        <title>Draft genome and description of Waterburya agarophytonicola gen. nov. sp. nov. (Pleurocapsales, Cyanobacteria): a seaweed symbiont.</title>
        <authorList>
            <person name="Bonthond G."/>
            <person name="Shalygin S."/>
            <person name="Bayer T."/>
            <person name="Weinberger F."/>
        </authorList>
    </citation>
    <scope>NUCLEOTIDE SEQUENCE</scope>
    <source>
        <strain evidence="1">KI4</strain>
    </source>
</reference>
<dbReference type="EMBL" id="JADWDC010000100">
    <property type="protein sequence ID" value="MCC0179657.1"/>
    <property type="molecule type" value="Genomic_DNA"/>
</dbReference>
<gene>
    <name evidence="1" type="ORF">I4641_22145</name>
</gene>
<sequence length="48" mass="5720">MTSPLRDRYHEPFVLPFHRKFKIETSPWTTNCKGDVHKPNLNKLIQVV</sequence>
<proteinExistence type="predicted"/>
<evidence type="ECO:0000313" key="2">
    <source>
        <dbReference type="Proteomes" id="UP000729733"/>
    </source>
</evidence>
<accession>A0A964BY60</accession>
<dbReference type="Proteomes" id="UP000729733">
    <property type="component" value="Unassembled WGS sequence"/>
</dbReference>